<dbReference type="Pfam" id="PF13473">
    <property type="entry name" value="Cupredoxin_1"/>
    <property type="match status" value="1"/>
</dbReference>
<feature type="signal peptide" evidence="1">
    <location>
        <begin position="1"/>
        <end position="23"/>
    </location>
</feature>
<comment type="caution">
    <text evidence="3">The sequence shown here is derived from an EMBL/GenBank/DDBJ whole genome shotgun (WGS) entry which is preliminary data.</text>
</comment>
<dbReference type="CDD" id="cd00920">
    <property type="entry name" value="Cupredoxin"/>
    <property type="match status" value="1"/>
</dbReference>
<dbReference type="EMBL" id="JBDXSU010000005">
    <property type="protein sequence ID" value="MFB5190397.1"/>
    <property type="molecule type" value="Genomic_DNA"/>
</dbReference>
<dbReference type="RefSeq" id="WP_275473555.1">
    <property type="nucleotide sequence ID" value="NZ_CP162940.1"/>
</dbReference>
<evidence type="ECO:0000256" key="1">
    <source>
        <dbReference type="SAM" id="SignalP"/>
    </source>
</evidence>
<accession>A0ABV5AFG7</accession>
<feature type="chain" id="PRO_5046948168" evidence="1">
    <location>
        <begin position="24"/>
        <end position="113"/>
    </location>
</feature>
<evidence type="ECO:0000313" key="4">
    <source>
        <dbReference type="Proteomes" id="UP001579974"/>
    </source>
</evidence>
<dbReference type="Proteomes" id="UP001579974">
    <property type="component" value="Unassembled WGS sequence"/>
</dbReference>
<keyword evidence="4" id="KW-1185">Reference proteome</keyword>
<dbReference type="InterPro" id="IPR028096">
    <property type="entry name" value="EfeO_Cupredoxin"/>
</dbReference>
<organism evidence="3 4">
    <name type="scientific">Alicyclobacillus fastidiosus</name>
    <dbReference type="NCBI Taxonomy" id="392011"/>
    <lineage>
        <taxon>Bacteria</taxon>
        <taxon>Bacillati</taxon>
        <taxon>Bacillota</taxon>
        <taxon>Bacilli</taxon>
        <taxon>Bacillales</taxon>
        <taxon>Alicyclobacillaceae</taxon>
        <taxon>Alicyclobacillus</taxon>
    </lineage>
</organism>
<dbReference type="InterPro" id="IPR008972">
    <property type="entry name" value="Cupredoxin"/>
</dbReference>
<sequence>MCVLRLCTTAMLVAFLPFSAAFAQTVQVTLHDGSIEPTVIESTKGQEVRISVQNRGTTVHNLVIPDFYVFTQNLQPGGQVNVKFTPDKTGTFPFYSDKKGIPESGMRGSVHVR</sequence>
<protein>
    <submittedName>
        <fullName evidence="3">Cupredoxin domain-containing protein</fullName>
    </submittedName>
</protein>
<reference evidence="3 4" key="1">
    <citation type="journal article" date="2024" name="Int. J. Mol. Sci.">
        <title>Exploration of Alicyclobacillus spp. Genome in Search of Antibiotic Resistance.</title>
        <authorList>
            <person name="Bucka-Kolendo J."/>
            <person name="Kiousi D.E."/>
            <person name="Dekowska A."/>
            <person name="Mikolajczuk-Szczyrba A."/>
            <person name="Karadedos D.M."/>
            <person name="Michael P."/>
            <person name="Galanis A."/>
            <person name="Sokolowska B."/>
        </authorList>
    </citation>
    <scope>NUCLEOTIDE SEQUENCE [LARGE SCALE GENOMIC DNA]</scope>
    <source>
        <strain evidence="3 4">KKP 3000</strain>
    </source>
</reference>
<proteinExistence type="predicted"/>
<feature type="domain" description="EfeO-type cupredoxin-like" evidence="2">
    <location>
        <begin position="11"/>
        <end position="101"/>
    </location>
</feature>
<dbReference type="SUPFAM" id="SSF49503">
    <property type="entry name" value="Cupredoxins"/>
    <property type="match status" value="1"/>
</dbReference>
<gene>
    <name evidence="3" type="ORF">KKP3000_003843</name>
</gene>
<keyword evidence="1" id="KW-0732">Signal</keyword>
<evidence type="ECO:0000313" key="3">
    <source>
        <dbReference type="EMBL" id="MFB5190397.1"/>
    </source>
</evidence>
<name>A0ABV5AFG7_9BACL</name>
<dbReference type="Gene3D" id="2.60.40.420">
    <property type="entry name" value="Cupredoxins - blue copper proteins"/>
    <property type="match status" value="1"/>
</dbReference>
<evidence type="ECO:0000259" key="2">
    <source>
        <dbReference type="Pfam" id="PF13473"/>
    </source>
</evidence>